<dbReference type="Proteomes" id="UP000006469">
    <property type="component" value="Plasmid pHM300"/>
</dbReference>
<accession>I3R9Z6</accession>
<reference evidence="1 2" key="1">
    <citation type="journal article" date="2012" name="J. Bacteriol.">
        <title>Complete genome sequence of the metabolically versatile halophilic archaeon Haloferax mediterranei, a poly(3-hydroxybutyrate-co-3-hydroxyvalerate) producer.</title>
        <authorList>
            <person name="Han J."/>
            <person name="Zhang F."/>
            <person name="Hou J."/>
            <person name="Liu X."/>
            <person name="Li M."/>
            <person name="Liu H."/>
            <person name="Cai L."/>
            <person name="Zhang B."/>
            <person name="Chen Y."/>
            <person name="Zhou J."/>
            <person name="Hu S."/>
            <person name="Xiang H."/>
        </authorList>
    </citation>
    <scope>NUCLEOTIDE SEQUENCE [LARGE SCALE GENOMIC DNA]</scope>
    <source>
        <strain evidence="2">ATCC 33500 / DSM 1411 / JCM 8866 / NBRC 14739 / NCIMB 2177 / R-4</strain>
        <plasmid evidence="2">pHM300</plasmid>
    </source>
</reference>
<evidence type="ECO:0000313" key="1">
    <source>
        <dbReference type="EMBL" id="AFK21056.1"/>
    </source>
</evidence>
<name>I3R9Z6_HALMT</name>
<sequence>MAMPTHHDEVDVLILRVLENDLVRDTPLTDRDDIETEVFRFFFHYLKCLFAVVLNLLEEKFVTRERRCVTVGSPVDDVEGMNSCLIFPGDIEAVLDTALGAITPVDGDENIIVHRIHIFSSTGYETLVHLTRPSGTFTTQDWSVFTNSI</sequence>
<protein>
    <submittedName>
        <fullName evidence="1">Uncharacterized protein</fullName>
    </submittedName>
</protein>
<geneLocation type="plasmid" evidence="1 2">
    <name>pHM300</name>
</geneLocation>
<keyword evidence="1" id="KW-0614">Plasmid</keyword>
<proteinExistence type="predicted"/>
<gene>
    <name evidence="1" type="ordered locus">HFX_5222</name>
</gene>
<dbReference type="KEGG" id="hme:HFX_5222"/>
<dbReference type="HOGENOM" id="CLU_1745502_0_0_2"/>
<evidence type="ECO:0000313" key="2">
    <source>
        <dbReference type="Proteomes" id="UP000006469"/>
    </source>
</evidence>
<dbReference type="AlphaFoldDB" id="I3R9Z6"/>
<organism evidence="1 2">
    <name type="scientific">Haloferax mediterranei (strain ATCC 33500 / DSM 1411 / JCM 8866 / NBRC 14739 / NCIMB 2177 / R-4)</name>
    <name type="common">Halobacterium mediterranei</name>
    <dbReference type="NCBI Taxonomy" id="523841"/>
    <lineage>
        <taxon>Archaea</taxon>
        <taxon>Methanobacteriati</taxon>
        <taxon>Methanobacteriota</taxon>
        <taxon>Stenosarchaea group</taxon>
        <taxon>Halobacteria</taxon>
        <taxon>Halobacteriales</taxon>
        <taxon>Haloferacaceae</taxon>
        <taxon>Haloferax</taxon>
    </lineage>
</organism>
<dbReference type="EMBL" id="CP001870">
    <property type="protein sequence ID" value="AFK21056.1"/>
    <property type="molecule type" value="Genomic_DNA"/>
</dbReference>